<feature type="domain" description="IFT52 GIFT" evidence="4">
    <location>
        <begin position="635"/>
        <end position="742"/>
    </location>
</feature>
<protein>
    <submittedName>
        <fullName evidence="6">Uncharacterized protein</fullName>
    </submittedName>
</protein>
<dbReference type="RefSeq" id="WP_068666871.1">
    <property type="nucleotide sequence ID" value="NZ_CP015520.1"/>
</dbReference>
<dbReference type="InterPro" id="IPR055458">
    <property type="entry name" value="IFT52_GIFT"/>
</dbReference>
<comment type="subcellular location">
    <subcellularLocation>
        <location evidence="1">Secreted</location>
    </subcellularLocation>
</comment>
<name>A0A172WJ59_9EURY</name>
<dbReference type="InterPro" id="IPR029062">
    <property type="entry name" value="Class_I_gatase-like"/>
</dbReference>
<evidence type="ECO:0000259" key="4">
    <source>
        <dbReference type="Pfam" id="PF23355"/>
    </source>
</evidence>
<dbReference type="AlphaFoldDB" id="A0A172WJ59"/>
<dbReference type="OrthoDB" id="21342at2157"/>
<dbReference type="NCBIfam" id="NF033679">
    <property type="entry name" value="DNRLRE_dom"/>
    <property type="match status" value="1"/>
</dbReference>
<accession>A0A172WJ59</accession>
<evidence type="ECO:0000259" key="5">
    <source>
        <dbReference type="Pfam" id="PF24517"/>
    </source>
</evidence>
<dbReference type="CDD" id="cd04486">
    <property type="entry name" value="YhcR_OBF_like"/>
    <property type="match status" value="1"/>
</dbReference>
<keyword evidence="3" id="KW-0732">Signal</keyword>
<dbReference type="InterPro" id="IPR055372">
    <property type="entry name" value="CBM96"/>
</dbReference>
<dbReference type="PANTHER" id="PTHR12969">
    <property type="entry name" value="NGD5/OSM-6/IFT52"/>
    <property type="match status" value="1"/>
</dbReference>
<evidence type="ECO:0000313" key="6">
    <source>
        <dbReference type="EMBL" id="ANF23325.1"/>
    </source>
</evidence>
<dbReference type="KEGG" id="tpie:A7C91_09200"/>
<dbReference type="EMBL" id="CP015520">
    <property type="protein sequence ID" value="ANF23325.1"/>
    <property type="molecule type" value="Genomic_DNA"/>
</dbReference>
<dbReference type="InterPro" id="IPR013783">
    <property type="entry name" value="Ig-like_fold"/>
</dbReference>
<keyword evidence="2" id="KW-0964">Secreted</keyword>
<dbReference type="Pfam" id="PF23355">
    <property type="entry name" value="IFT52_GIFT"/>
    <property type="match status" value="1"/>
</dbReference>
<dbReference type="Gene3D" id="3.40.50.880">
    <property type="match status" value="1"/>
</dbReference>
<dbReference type="GO" id="GO:0005576">
    <property type="term" value="C:extracellular region"/>
    <property type="evidence" value="ECO:0007669"/>
    <property type="project" value="UniProtKB-SubCell"/>
</dbReference>
<evidence type="ECO:0000256" key="3">
    <source>
        <dbReference type="ARBA" id="ARBA00022729"/>
    </source>
</evidence>
<dbReference type="Pfam" id="PF24517">
    <property type="entry name" value="CBM96"/>
    <property type="match status" value="1"/>
</dbReference>
<dbReference type="InterPro" id="IPR039975">
    <property type="entry name" value="IFT52"/>
</dbReference>
<organism evidence="6 7">
    <name type="scientific">Thermococcus piezophilus</name>
    <dbReference type="NCBI Taxonomy" id="1712654"/>
    <lineage>
        <taxon>Archaea</taxon>
        <taxon>Methanobacteriati</taxon>
        <taxon>Methanobacteriota</taxon>
        <taxon>Thermococci</taxon>
        <taxon>Thermococcales</taxon>
        <taxon>Thermococcaceae</taxon>
        <taxon>Thermococcus</taxon>
    </lineage>
</organism>
<feature type="domain" description="Carbohydrate-binding module family 96" evidence="5">
    <location>
        <begin position="31"/>
        <end position="203"/>
    </location>
</feature>
<evidence type="ECO:0000313" key="7">
    <source>
        <dbReference type="Proteomes" id="UP000076969"/>
    </source>
</evidence>
<dbReference type="STRING" id="1712654.A7C91_09200"/>
<evidence type="ECO:0000256" key="2">
    <source>
        <dbReference type="ARBA" id="ARBA00022525"/>
    </source>
</evidence>
<keyword evidence="7" id="KW-1185">Reference proteome</keyword>
<dbReference type="Proteomes" id="UP000076969">
    <property type="component" value="Chromosome"/>
</dbReference>
<dbReference type="GeneID" id="28496368"/>
<sequence length="865" mass="96822">MKRWGLALIALVVLSLVPSVAFHAVSAATTTVQINPTDDAYVKDTTPDTNYGSDGSLYVGTYYKDNANERAYLKFDLSSIPDNAVIISATLHAYTYYGAYSQDVTISAYSVSNDSWTEDSITWNNRPEIGDLLDKDMVPNSNKKTNPVKHWSVWNVTDFVKAELSGDKVVSFVLISDVEGEITESIGYNSKESSYGNYPYLEVVYYVPEGPQYQPIKEIRENWEAGKQVVTSGIVIGTKYNGFFIQNGTEPNSGIYVYTGSTPSVQVGDVVQVNGTTDVWKGLYEISNPSYKVVGKAELPEPVVLKAGEINDSYQSMLVRLEWVRVTEVDGKLITIADDTGSLALYDYYGIMDVTEGKILKYIEGIGYKYNVMEVYPLDYERYIPLIGISDVDKSEYAIKGVPMNFKVTVINNGKVADNVTVVLYANGVKVENATQRIAVNGSAIYELSYVPTELGALSIDIQVITTNWGLIDERIYEYKVVPNPNVVAYGLTPYYERLYTKETSNLTELYENFTYTVNKLRQYGVDFGDLKPTIQWINETMAEIQREYSIYNSLKGLLVQQNPYRASYYYPVMVHIRKAALMSREVMREIEFVLPHLQDVLEKVEATYQPPTPTPGNETNMTQPSNITITITKVLIDASHSQYYVEEVGVNGLAEKVKSDLGWEVEINKLPLTYDLLKEYDVVIILNPKEDLTPNEVAALQEYVENGGGLFIAGDWYKYSNVESLNAVVEKYGIKFNADELMDDDVNSGRPYYPFVGIYNTAHPAMKFVPEAWKTYYNGQTLTISGEVTWLIKAYDTSYSVDANGNVVRGKGTNPIVAAAVEAGNGRIVAYGSSKAISDSYYGKYIDSNWPFVKGVLLWLAHEI</sequence>
<gene>
    <name evidence="6" type="ORF">A7C91_09200</name>
</gene>
<dbReference type="SUPFAM" id="SSF52317">
    <property type="entry name" value="Class I glutamine amidotransferase-like"/>
    <property type="match status" value="1"/>
</dbReference>
<reference evidence="7" key="1">
    <citation type="journal article" date="2016" name="Syst. Appl. Microbiol.">
        <title>Thermococcus piezophilus sp. nov., a novel hyperthermophilic and piezophilic archaeon with a broad pressure range for growth, isolated from a deepest hydrothermal vent at the Mid-Cayman Rise.</title>
        <authorList>
            <person name="Dalmasso C."/>
            <person name="Oger P."/>
            <person name="Selva G."/>
            <person name="Courtine D."/>
            <person name="L'Haridon S."/>
            <person name="Garlaschelli A."/>
            <person name="Roussel E."/>
            <person name="Miyazaki J."/>
            <person name="Reveillaud J."/>
            <person name="Jebbar M."/>
            <person name="Takai K."/>
            <person name="Maignien L."/>
            <person name="Alain K."/>
        </authorList>
    </citation>
    <scope>NUCLEOTIDE SEQUENCE [LARGE SCALE GENOMIC DNA]</scope>
    <source>
        <strain evidence="7">CDGS</strain>
    </source>
</reference>
<dbReference type="PANTHER" id="PTHR12969:SF7">
    <property type="entry name" value="INTRAFLAGELLAR TRANSPORT PROTEIN 52 HOMOLOG"/>
    <property type="match status" value="1"/>
</dbReference>
<proteinExistence type="predicted"/>
<dbReference type="Gene3D" id="2.60.40.10">
    <property type="entry name" value="Immunoglobulins"/>
    <property type="match status" value="1"/>
</dbReference>
<evidence type="ECO:0000256" key="1">
    <source>
        <dbReference type="ARBA" id="ARBA00004613"/>
    </source>
</evidence>